<dbReference type="InterPro" id="IPR053707">
    <property type="entry name" value="UPF0637_domain_sf"/>
</dbReference>
<evidence type="ECO:0000313" key="3">
    <source>
        <dbReference type="Proteomes" id="UP000310636"/>
    </source>
</evidence>
<protein>
    <recommendedName>
        <fullName evidence="1">UPF0637 protein E6C55_25885</fullName>
    </recommendedName>
</protein>
<dbReference type="Proteomes" id="UP000310636">
    <property type="component" value="Unassembled WGS sequence"/>
</dbReference>
<accession>A0A4S4BHY7</accession>
<sequence length="214" mass="23416">MTNVATTGFVGFTDSDFDAMSVPGLEGRMEAIISQVRPKLRAVGDALVPVLSALTGEETFAHVARHARRSVNPPDDTWVAWSPSARGYKAFPHFQIGLWSTHLFIQFAIIYECPNKAAFAEHALRELASVRQSIPAAYVWSKDHMVPTGSVHADLQDEELAQLFQRLGSVKAAELTCGIHIRRGDPILGSGDALLSKAKSVFETLLPLYRMAQA</sequence>
<dbReference type="Gene3D" id="3.30.930.20">
    <property type="entry name" value="Protein of unknown function DUF1054"/>
    <property type="match status" value="1"/>
</dbReference>
<evidence type="ECO:0000313" key="2">
    <source>
        <dbReference type="EMBL" id="THF74204.1"/>
    </source>
</evidence>
<gene>
    <name evidence="2" type="ORF">E6C55_25885</name>
</gene>
<evidence type="ECO:0000256" key="1">
    <source>
        <dbReference type="HAMAP-Rule" id="MF_01851"/>
    </source>
</evidence>
<proteinExistence type="inferred from homology"/>
<dbReference type="AlphaFoldDB" id="A0A4S4BHY7"/>
<organism evidence="2 3">
    <name type="scientific">Cohnella fermenti</name>
    <dbReference type="NCBI Taxonomy" id="2565925"/>
    <lineage>
        <taxon>Bacteria</taxon>
        <taxon>Bacillati</taxon>
        <taxon>Bacillota</taxon>
        <taxon>Bacilli</taxon>
        <taxon>Bacillales</taxon>
        <taxon>Paenibacillaceae</taxon>
        <taxon>Cohnella</taxon>
    </lineage>
</organism>
<comment type="caution">
    <text evidence="2">The sequence shown here is derived from an EMBL/GenBank/DDBJ whole genome shotgun (WGS) entry which is preliminary data.</text>
</comment>
<dbReference type="OrthoDB" id="9812818at2"/>
<dbReference type="EMBL" id="SSOB01000043">
    <property type="protein sequence ID" value="THF74204.1"/>
    <property type="molecule type" value="Genomic_DNA"/>
</dbReference>
<dbReference type="PIRSF" id="PIRSF021332">
    <property type="entry name" value="DUF1054"/>
    <property type="match status" value="1"/>
</dbReference>
<comment type="similarity">
    <text evidence="1">Belongs to the UPF0637 family.</text>
</comment>
<name>A0A4S4BHY7_9BACL</name>
<dbReference type="Pfam" id="PF06335">
    <property type="entry name" value="DUF1054"/>
    <property type="match status" value="1"/>
</dbReference>
<dbReference type="HAMAP" id="MF_01851">
    <property type="entry name" value="UPF0637"/>
    <property type="match status" value="1"/>
</dbReference>
<keyword evidence="3" id="KW-1185">Reference proteome</keyword>
<reference evidence="2 3" key="1">
    <citation type="submission" date="2019-04" db="EMBL/GenBank/DDBJ databases">
        <title>Cohnella sp. nov. isolated from preserved vegetables.</title>
        <authorList>
            <person name="Lin S.-Y."/>
            <person name="Hung M.-H."/>
            <person name="Young C.-C."/>
        </authorList>
    </citation>
    <scope>NUCLEOTIDE SEQUENCE [LARGE SCALE GENOMIC DNA]</scope>
    <source>
        <strain evidence="2 3">CC-MHH1044</strain>
    </source>
</reference>
<dbReference type="SUPFAM" id="SSF142913">
    <property type="entry name" value="YktB/PF0168-like"/>
    <property type="match status" value="1"/>
</dbReference>
<dbReference type="RefSeq" id="WP_136372735.1">
    <property type="nucleotide sequence ID" value="NZ_SSOB01000043.1"/>
</dbReference>
<dbReference type="InterPro" id="IPR009403">
    <property type="entry name" value="UPF0637"/>
</dbReference>